<proteinExistence type="predicted"/>
<reference evidence="2 3" key="1">
    <citation type="journal article" date="2019" name="Int. J. Syst. Evol. Microbiol.">
        <title>The Global Catalogue of Microorganisms (GCM) 10K type strain sequencing project: providing services to taxonomists for standard genome sequencing and annotation.</title>
        <authorList>
            <consortium name="The Broad Institute Genomics Platform"/>
            <consortium name="The Broad Institute Genome Sequencing Center for Infectious Disease"/>
            <person name="Wu L."/>
            <person name="Ma J."/>
        </authorList>
    </citation>
    <scope>NUCLEOTIDE SEQUENCE [LARGE SCALE GENOMIC DNA]</scope>
    <source>
        <strain evidence="2 3">JCM 11269</strain>
    </source>
</reference>
<evidence type="ECO:0000313" key="2">
    <source>
        <dbReference type="EMBL" id="GAA1014374.1"/>
    </source>
</evidence>
<feature type="compositionally biased region" description="Low complexity" evidence="1">
    <location>
        <begin position="14"/>
        <end position="26"/>
    </location>
</feature>
<protein>
    <recommendedName>
        <fullName evidence="4">Sigma-like protein</fullName>
    </recommendedName>
</protein>
<feature type="compositionally biased region" description="Polar residues" evidence="1">
    <location>
        <begin position="33"/>
        <end position="52"/>
    </location>
</feature>
<comment type="caution">
    <text evidence="2">The sequence shown here is derived from an EMBL/GenBank/DDBJ whole genome shotgun (WGS) entry which is preliminary data.</text>
</comment>
<gene>
    <name evidence="2" type="ORF">GCM10009564_43810</name>
</gene>
<evidence type="ECO:0000256" key="1">
    <source>
        <dbReference type="SAM" id="MobiDB-lite"/>
    </source>
</evidence>
<dbReference type="RefSeq" id="WP_067396059.1">
    <property type="nucleotide sequence ID" value="NZ_BAAAHU010000053.1"/>
</dbReference>
<dbReference type="Proteomes" id="UP001501072">
    <property type="component" value="Unassembled WGS sequence"/>
</dbReference>
<keyword evidence="3" id="KW-1185">Reference proteome</keyword>
<evidence type="ECO:0000313" key="3">
    <source>
        <dbReference type="Proteomes" id="UP001501072"/>
    </source>
</evidence>
<organism evidence="2 3">
    <name type="scientific">Streptomyces thermogriseus</name>
    <dbReference type="NCBI Taxonomy" id="75292"/>
    <lineage>
        <taxon>Bacteria</taxon>
        <taxon>Bacillati</taxon>
        <taxon>Actinomycetota</taxon>
        <taxon>Actinomycetes</taxon>
        <taxon>Kitasatosporales</taxon>
        <taxon>Streptomycetaceae</taxon>
        <taxon>Streptomyces</taxon>
    </lineage>
</organism>
<feature type="region of interest" description="Disordered" evidence="1">
    <location>
        <begin position="1"/>
        <end position="62"/>
    </location>
</feature>
<evidence type="ECO:0008006" key="4">
    <source>
        <dbReference type="Google" id="ProtNLM"/>
    </source>
</evidence>
<sequence length="62" mass="6525">MSDKPVTKPQDMHATGTTETKAAAGAPQAESGDVTTQDMHATGEPVTTQDMHATSEPFKPKK</sequence>
<accession>A0ABN1T3T7</accession>
<dbReference type="EMBL" id="BAAAHU010000053">
    <property type="protein sequence ID" value="GAA1014374.1"/>
    <property type="molecule type" value="Genomic_DNA"/>
</dbReference>
<name>A0ABN1T3T7_9ACTN</name>